<keyword evidence="6 9" id="KW-1133">Transmembrane helix</keyword>
<keyword evidence="9" id="KW-1003">Cell membrane</keyword>
<keyword evidence="5 9" id="KW-0653">Protein transport</keyword>
<keyword evidence="4 9" id="KW-0812">Transmembrane</keyword>
<evidence type="ECO:0000256" key="4">
    <source>
        <dbReference type="ARBA" id="ARBA00022692"/>
    </source>
</evidence>
<feature type="transmembrane region" description="Helical" evidence="9">
    <location>
        <begin position="6"/>
        <end position="27"/>
    </location>
</feature>
<comment type="function">
    <text evidence="9">Involved in protein export. Participates in an early event of protein translocation.</text>
</comment>
<evidence type="ECO:0000256" key="1">
    <source>
        <dbReference type="ARBA" id="ARBA00004141"/>
    </source>
</evidence>
<evidence type="ECO:0000256" key="5">
    <source>
        <dbReference type="ARBA" id="ARBA00022927"/>
    </source>
</evidence>
<comment type="similarity">
    <text evidence="2 9">Belongs to the SecG family.</text>
</comment>
<accession>A0A160SZM5</accession>
<dbReference type="GO" id="GO:0005886">
    <property type="term" value="C:plasma membrane"/>
    <property type="evidence" value="ECO:0007669"/>
    <property type="project" value="UniProtKB-SubCell"/>
</dbReference>
<evidence type="ECO:0000256" key="8">
    <source>
        <dbReference type="ARBA" id="ARBA00023136"/>
    </source>
</evidence>
<evidence type="ECO:0000256" key="9">
    <source>
        <dbReference type="RuleBase" id="RU365087"/>
    </source>
</evidence>
<keyword evidence="11" id="KW-1185">Reference proteome</keyword>
<dbReference type="Proteomes" id="UP000215027">
    <property type="component" value="Chromosome I"/>
</dbReference>
<dbReference type="InterPro" id="IPR004692">
    <property type="entry name" value="SecG"/>
</dbReference>
<dbReference type="EMBL" id="LN890655">
    <property type="protein sequence ID" value="CUS02179.2"/>
    <property type="molecule type" value="Genomic_DNA"/>
</dbReference>
<feature type="transmembrane region" description="Helical" evidence="9">
    <location>
        <begin position="57"/>
        <end position="80"/>
    </location>
</feature>
<evidence type="ECO:0000256" key="7">
    <source>
        <dbReference type="ARBA" id="ARBA00023010"/>
    </source>
</evidence>
<keyword evidence="3 9" id="KW-0813">Transport</keyword>
<dbReference type="NCBIfam" id="TIGR00810">
    <property type="entry name" value="secG"/>
    <property type="match status" value="1"/>
</dbReference>
<proteinExistence type="inferred from homology"/>
<dbReference type="GO" id="GO:0015450">
    <property type="term" value="F:protein-transporting ATPase activity"/>
    <property type="evidence" value="ECO:0007669"/>
    <property type="project" value="UniProtKB-UniRule"/>
</dbReference>
<organism evidence="10 11">
    <name type="scientific">Candidatus Promineifilum breve</name>
    <dbReference type="NCBI Taxonomy" id="1806508"/>
    <lineage>
        <taxon>Bacteria</taxon>
        <taxon>Bacillati</taxon>
        <taxon>Chloroflexota</taxon>
        <taxon>Ardenticatenia</taxon>
        <taxon>Candidatus Promineifilales</taxon>
        <taxon>Candidatus Promineifilaceae</taxon>
        <taxon>Candidatus Promineifilum</taxon>
    </lineage>
</organism>
<dbReference type="GO" id="GO:0009306">
    <property type="term" value="P:protein secretion"/>
    <property type="evidence" value="ECO:0007669"/>
    <property type="project" value="UniProtKB-UniRule"/>
</dbReference>
<evidence type="ECO:0000256" key="6">
    <source>
        <dbReference type="ARBA" id="ARBA00022989"/>
    </source>
</evidence>
<reference evidence="10" key="1">
    <citation type="submission" date="2016-01" db="EMBL/GenBank/DDBJ databases">
        <authorList>
            <person name="Mcilroy J.S."/>
            <person name="Karst M S."/>
            <person name="Albertsen M."/>
        </authorList>
    </citation>
    <scope>NUCLEOTIDE SEQUENCE</scope>
    <source>
        <strain evidence="10">Cfx-K</strain>
    </source>
</reference>
<dbReference type="Pfam" id="PF03840">
    <property type="entry name" value="SecG"/>
    <property type="match status" value="1"/>
</dbReference>
<gene>
    <name evidence="10" type="ORF">CFX0092_A0298</name>
</gene>
<name>A0A160SZM5_9CHLR</name>
<evidence type="ECO:0000256" key="3">
    <source>
        <dbReference type="ARBA" id="ARBA00022448"/>
    </source>
</evidence>
<keyword evidence="8 9" id="KW-0472">Membrane</keyword>
<keyword evidence="7 9" id="KW-0811">Translocation</keyword>
<evidence type="ECO:0000313" key="10">
    <source>
        <dbReference type="EMBL" id="CUS02179.2"/>
    </source>
</evidence>
<dbReference type="RefSeq" id="WP_095041825.1">
    <property type="nucleotide sequence ID" value="NZ_LN890655.1"/>
</dbReference>
<dbReference type="KEGG" id="pbf:CFX0092_A0298"/>
<sequence>MNFAPWAPYLSIIEIILGLALTALVLVQSKGQDLGGFLGGGGGDGGAFRTRRGIEVVLHRLTIIIAVIFFINTLLAFLAWGQVS</sequence>
<protein>
    <recommendedName>
        <fullName evidence="9">Protein-export membrane protein SecG</fullName>
    </recommendedName>
</protein>
<evidence type="ECO:0000313" key="11">
    <source>
        <dbReference type="Proteomes" id="UP000215027"/>
    </source>
</evidence>
<dbReference type="AlphaFoldDB" id="A0A160SZM5"/>
<evidence type="ECO:0000256" key="2">
    <source>
        <dbReference type="ARBA" id="ARBA00008445"/>
    </source>
</evidence>
<comment type="subcellular location">
    <subcellularLocation>
        <location evidence="9">Cell membrane</location>
        <topology evidence="9">Multi-pass membrane protein</topology>
    </subcellularLocation>
    <subcellularLocation>
        <location evidence="1">Membrane</location>
        <topology evidence="1">Multi-pass membrane protein</topology>
    </subcellularLocation>
</comment>